<reference evidence="2" key="1">
    <citation type="journal article" date="2023" name="Plant J.">
        <title>The genome of the king protea, Protea cynaroides.</title>
        <authorList>
            <person name="Chang J."/>
            <person name="Duong T.A."/>
            <person name="Schoeman C."/>
            <person name="Ma X."/>
            <person name="Roodt D."/>
            <person name="Barker N."/>
            <person name="Li Z."/>
            <person name="Van de Peer Y."/>
            <person name="Mizrachi E."/>
        </authorList>
    </citation>
    <scope>NUCLEOTIDE SEQUENCE</scope>
    <source>
        <tissue evidence="2">Young leaves</tissue>
    </source>
</reference>
<dbReference type="PANTHER" id="PTHR13593:SF113">
    <property type="entry name" value="SI:DKEY-266F7.9"/>
    <property type="match status" value="1"/>
</dbReference>
<evidence type="ECO:0000313" key="3">
    <source>
        <dbReference type="Proteomes" id="UP001141806"/>
    </source>
</evidence>
<dbReference type="AlphaFoldDB" id="A0A9Q0K7G4"/>
<keyword evidence="3" id="KW-1185">Reference proteome</keyword>
<dbReference type="SUPFAM" id="SSF51695">
    <property type="entry name" value="PLC-like phosphodiesterases"/>
    <property type="match status" value="1"/>
</dbReference>
<dbReference type="GO" id="GO:0006629">
    <property type="term" value="P:lipid metabolic process"/>
    <property type="evidence" value="ECO:0007669"/>
    <property type="project" value="InterPro"/>
</dbReference>
<accession>A0A9Q0K7G4</accession>
<sequence>MDSILSKLKEHEISLNSVKKIVEDLPEKIHSVISNLEEHEEAVKSEAKTLEDLQQESGNQFPGSDYHPSDRKNWMSCLDPQKIPINKIIWPGTHDSATNEIGIPNITRPFAQCQSLSIYDQLVLGTRVLDIRVQEDRRVCHGILLSYNIDVVINDIKKFLSETSSEIIILEIRTEFGHDDPPEFDSYLVGELSDFLIHQDDRVFDMTVAELLPKRVICVWKPSKSAPPKSGDPLWSSAYLKDNWIDTDLPWTKFQSNMKYLSEQPPVSNRKFFYRVENTVTPQANNPDVVIKSVTWRIHPYARLFISQCLSKDYVDRLQIFSTDFIDEDFVDACVGFTFAKIEGKA</sequence>
<feature type="domain" description="Phosphatidylinositol-specific phospholipase C X" evidence="1">
    <location>
        <begin position="79"/>
        <end position="220"/>
    </location>
</feature>
<dbReference type="PANTHER" id="PTHR13593">
    <property type="match status" value="1"/>
</dbReference>
<protein>
    <recommendedName>
        <fullName evidence="1">Phosphatidylinositol-specific phospholipase C X domain-containing protein</fullName>
    </recommendedName>
</protein>
<dbReference type="Gene3D" id="3.20.20.190">
    <property type="entry name" value="Phosphatidylinositol (PI) phosphodiesterase"/>
    <property type="match status" value="1"/>
</dbReference>
<dbReference type="InterPro" id="IPR000909">
    <property type="entry name" value="PLipase_C_PInositol-sp_X_dom"/>
</dbReference>
<proteinExistence type="predicted"/>
<dbReference type="Pfam" id="PF00388">
    <property type="entry name" value="PI-PLC-X"/>
    <property type="match status" value="1"/>
</dbReference>
<dbReference type="OrthoDB" id="1046782at2759"/>
<evidence type="ECO:0000313" key="2">
    <source>
        <dbReference type="EMBL" id="KAJ4965285.1"/>
    </source>
</evidence>
<dbReference type="InterPro" id="IPR051057">
    <property type="entry name" value="PI-PLC_domain"/>
</dbReference>
<dbReference type="Proteomes" id="UP001141806">
    <property type="component" value="Unassembled WGS sequence"/>
</dbReference>
<dbReference type="PROSITE" id="PS50007">
    <property type="entry name" value="PIPLC_X_DOMAIN"/>
    <property type="match status" value="1"/>
</dbReference>
<dbReference type="InterPro" id="IPR017946">
    <property type="entry name" value="PLC-like_Pdiesterase_TIM-brl"/>
</dbReference>
<gene>
    <name evidence="2" type="ORF">NE237_017134</name>
</gene>
<evidence type="ECO:0000259" key="1">
    <source>
        <dbReference type="SMART" id="SM00148"/>
    </source>
</evidence>
<comment type="caution">
    <text evidence="2">The sequence shown here is derived from an EMBL/GenBank/DDBJ whole genome shotgun (WGS) entry which is preliminary data.</text>
</comment>
<dbReference type="SMART" id="SM00148">
    <property type="entry name" value="PLCXc"/>
    <property type="match status" value="1"/>
</dbReference>
<dbReference type="GO" id="GO:0008081">
    <property type="term" value="F:phosphoric diester hydrolase activity"/>
    <property type="evidence" value="ECO:0007669"/>
    <property type="project" value="InterPro"/>
</dbReference>
<dbReference type="EMBL" id="JAMYWD010000007">
    <property type="protein sequence ID" value="KAJ4965285.1"/>
    <property type="molecule type" value="Genomic_DNA"/>
</dbReference>
<organism evidence="2 3">
    <name type="scientific">Protea cynaroides</name>
    <dbReference type="NCBI Taxonomy" id="273540"/>
    <lineage>
        <taxon>Eukaryota</taxon>
        <taxon>Viridiplantae</taxon>
        <taxon>Streptophyta</taxon>
        <taxon>Embryophyta</taxon>
        <taxon>Tracheophyta</taxon>
        <taxon>Spermatophyta</taxon>
        <taxon>Magnoliopsida</taxon>
        <taxon>Proteales</taxon>
        <taxon>Proteaceae</taxon>
        <taxon>Protea</taxon>
    </lineage>
</organism>
<name>A0A9Q0K7G4_9MAGN</name>